<accession>A0A6H1UD67</accession>
<dbReference type="PANTHER" id="PTHR34512:SF30">
    <property type="entry name" value="OUTER MEMBRANE PROTEIN ASSEMBLY FACTOR BAMB"/>
    <property type="match status" value="1"/>
</dbReference>
<keyword evidence="3 4" id="KW-0998">Cell outer membrane</keyword>
<dbReference type="NCBIfam" id="NF008351">
    <property type="entry name" value="PRK11138.1"/>
    <property type="match status" value="1"/>
</dbReference>
<keyword evidence="2 4" id="KW-0472">Membrane</keyword>
<feature type="signal peptide" evidence="5">
    <location>
        <begin position="1"/>
        <end position="22"/>
    </location>
</feature>
<comment type="subunit">
    <text evidence="4">Part of the Bam complex.</text>
</comment>
<dbReference type="GO" id="GO:0051205">
    <property type="term" value="P:protein insertion into membrane"/>
    <property type="evidence" value="ECO:0007669"/>
    <property type="project" value="UniProtKB-UniRule"/>
</dbReference>
<dbReference type="GO" id="GO:0043165">
    <property type="term" value="P:Gram-negative-bacterium-type cell outer membrane assembly"/>
    <property type="evidence" value="ECO:0007669"/>
    <property type="project" value="UniProtKB-UniRule"/>
</dbReference>
<feature type="chain" id="PRO_5026395337" description="Outer membrane protein assembly factor BamB" evidence="5">
    <location>
        <begin position="23"/>
        <end position="394"/>
    </location>
</feature>
<name>A0A6H1UD67_9GAMM</name>
<evidence type="ECO:0000256" key="5">
    <source>
        <dbReference type="SAM" id="SignalP"/>
    </source>
</evidence>
<evidence type="ECO:0000259" key="6">
    <source>
        <dbReference type="Pfam" id="PF13360"/>
    </source>
</evidence>
<dbReference type="Proteomes" id="UP000501602">
    <property type="component" value="Chromosome"/>
</dbReference>
<dbReference type="Gene3D" id="2.130.10.10">
    <property type="entry name" value="YVTN repeat-like/Quinoprotein amine dehydrogenase"/>
    <property type="match status" value="1"/>
</dbReference>
<dbReference type="KEGG" id="fes:HER31_08890"/>
<sequence>MLLARKGWLAGLLCTAVLTGCASSDSEEVIKELPELDNPLSADVVWKSAVGDGIGEYWSSLSPALKYDKVFVAERFGMVKAFNQADGKEVWSSNLRRVFAEGALQKNHGARLSGGVASGFNKVFVGSENGVLFALSAETGEVEWQATTAGEVLSDPAVVGSMVVVNTGSGKVQAFDVQSGEFKWQMDMTMPSLVLRGTSGIASSQGAAFVGTPDGKVSAFFGETGAPIWEARIAEASGSNELDRVVDVDAKPIIVGSNMYAVAFNGSLSAIEMQTGTVSWNRKYSSYLPMVVQGYNIYMTDSDGSIYAIDRRNGLEKWVNSELTGRMLTGPQVVGDYVVAGDFEGYLHIFNRADGTLLGREQIDSSGLYTQPAVDDGTIYVQTRDGRVAAVTIP</sequence>
<dbReference type="PROSITE" id="PS51257">
    <property type="entry name" value="PROKAR_LIPOPROTEIN"/>
    <property type="match status" value="1"/>
</dbReference>
<organism evidence="7 8">
    <name type="scientific">Ferrimonas lipolytica</name>
    <dbReference type="NCBI Taxonomy" id="2724191"/>
    <lineage>
        <taxon>Bacteria</taxon>
        <taxon>Pseudomonadati</taxon>
        <taxon>Pseudomonadota</taxon>
        <taxon>Gammaproteobacteria</taxon>
        <taxon>Alteromonadales</taxon>
        <taxon>Ferrimonadaceae</taxon>
        <taxon>Ferrimonas</taxon>
    </lineage>
</organism>
<keyword evidence="1 4" id="KW-0732">Signal</keyword>
<evidence type="ECO:0000256" key="3">
    <source>
        <dbReference type="ARBA" id="ARBA00023237"/>
    </source>
</evidence>
<proteinExistence type="inferred from homology"/>
<comment type="function">
    <text evidence="4">Part of the outer membrane protein assembly complex, which is involved in assembly and insertion of beta-barrel proteins into the outer membrane.</text>
</comment>
<keyword evidence="4" id="KW-0564">Palmitate</keyword>
<dbReference type="NCBIfam" id="TIGR03300">
    <property type="entry name" value="assembly_YfgL"/>
    <property type="match status" value="1"/>
</dbReference>
<reference evidence="7 8" key="1">
    <citation type="submission" date="2020-04" db="EMBL/GenBank/DDBJ databases">
        <title>Ferrimonas sp. S7 isolated from sea water.</title>
        <authorList>
            <person name="Bae S.S."/>
            <person name="Baek K."/>
        </authorList>
    </citation>
    <scope>NUCLEOTIDE SEQUENCE [LARGE SCALE GENOMIC DNA]</scope>
    <source>
        <strain evidence="7 8">S7</strain>
    </source>
</reference>
<evidence type="ECO:0000256" key="1">
    <source>
        <dbReference type="ARBA" id="ARBA00022729"/>
    </source>
</evidence>
<dbReference type="EMBL" id="CP051180">
    <property type="protein sequence ID" value="QIZ76984.1"/>
    <property type="molecule type" value="Genomic_DNA"/>
</dbReference>
<feature type="domain" description="Pyrrolo-quinoline quinone repeat" evidence="6">
    <location>
        <begin position="76"/>
        <end position="319"/>
    </location>
</feature>
<dbReference type="InterPro" id="IPR018391">
    <property type="entry name" value="PQQ_b-propeller_rpt"/>
</dbReference>
<dbReference type="SMART" id="SM00564">
    <property type="entry name" value="PQQ"/>
    <property type="match status" value="7"/>
</dbReference>
<dbReference type="RefSeq" id="WP_168660245.1">
    <property type="nucleotide sequence ID" value="NZ_CP051180.1"/>
</dbReference>
<protein>
    <recommendedName>
        <fullName evidence="4">Outer membrane protein assembly factor BamB</fullName>
    </recommendedName>
</protein>
<dbReference type="InterPro" id="IPR011047">
    <property type="entry name" value="Quinoprotein_ADH-like_sf"/>
</dbReference>
<evidence type="ECO:0000256" key="4">
    <source>
        <dbReference type="HAMAP-Rule" id="MF_00923"/>
    </source>
</evidence>
<comment type="subcellular location">
    <subcellularLocation>
        <location evidence="4">Cell outer membrane</location>
        <topology evidence="4">Lipid-anchor</topology>
    </subcellularLocation>
</comment>
<dbReference type="InterPro" id="IPR017687">
    <property type="entry name" value="BamB"/>
</dbReference>
<dbReference type="PANTHER" id="PTHR34512">
    <property type="entry name" value="CELL SURFACE PROTEIN"/>
    <property type="match status" value="1"/>
</dbReference>
<feature type="domain" description="Pyrrolo-quinoline quinone repeat" evidence="6">
    <location>
        <begin position="327"/>
        <end position="391"/>
    </location>
</feature>
<evidence type="ECO:0000313" key="7">
    <source>
        <dbReference type="EMBL" id="QIZ76984.1"/>
    </source>
</evidence>
<comment type="similarity">
    <text evidence="4">Belongs to the BamB family.</text>
</comment>
<dbReference type="Pfam" id="PF13360">
    <property type="entry name" value="PQQ_2"/>
    <property type="match status" value="2"/>
</dbReference>
<dbReference type="SUPFAM" id="SSF50998">
    <property type="entry name" value="Quinoprotein alcohol dehydrogenase-like"/>
    <property type="match status" value="1"/>
</dbReference>
<evidence type="ECO:0000313" key="8">
    <source>
        <dbReference type="Proteomes" id="UP000501602"/>
    </source>
</evidence>
<dbReference type="AlphaFoldDB" id="A0A6H1UD67"/>
<dbReference type="GO" id="GO:0009279">
    <property type="term" value="C:cell outer membrane"/>
    <property type="evidence" value="ECO:0007669"/>
    <property type="project" value="UniProtKB-SubCell"/>
</dbReference>
<keyword evidence="4" id="KW-0449">Lipoprotein</keyword>
<dbReference type="HAMAP" id="MF_00923">
    <property type="entry name" value="OM_assembly_BamB"/>
    <property type="match status" value="1"/>
</dbReference>
<evidence type="ECO:0000256" key="2">
    <source>
        <dbReference type="ARBA" id="ARBA00023136"/>
    </source>
</evidence>
<gene>
    <name evidence="4 7" type="primary">bamB</name>
    <name evidence="7" type="ORF">HER31_08890</name>
</gene>
<keyword evidence="8" id="KW-1185">Reference proteome</keyword>
<dbReference type="InterPro" id="IPR015943">
    <property type="entry name" value="WD40/YVTN_repeat-like_dom_sf"/>
</dbReference>
<dbReference type="InterPro" id="IPR002372">
    <property type="entry name" value="PQQ_rpt_dom"/>
</dbReference>